<dbReference type="Pfam" id="PF00425">
    <property type="entry name" value="Chorismate_bind"/>
    <property type="match status" value="1"/>
</dbReference>
<dbReference type="Proteomes" id="UP001583186">
    <property type="component" value="Unassembled WGS sequence"/>
</dbReference>
<dbReference type="InterPro" id="IPR005801">
    <property type="entry name" value="ADC_synthase"/>
</dbReference>
<dbReference type="InterPro" id="IPR015890">
    <property type="entry name" value="Chorismate_C"/>
</dbReference>
<dbReference type="GO" id="GO:0004049">
    <property type="term" value="F:anthranilate synthase activity"/>
    <property type="evidence" value="ECO:0007669"/>
    <property type="project" value="UniProtKB-EC"/>
</dbReference>
<keyword evidence="3" id="KW-0456">Lyase</keyword>
<organism evidence="3 4">
    <name type="scientific">Sporothrix stenoceras</name>
    <dbReference type="NCBI Taxonomy" id="5173"/>
    <lineage>
        <taxon>Eukaryota</taxon>
        <taxon>Fungi</taxon>
        <taxon>Dikarya</taxon>
        <taxon>Ascomycota</taxon>
        <taxon>Pezizomycotina</taxon>
        <taxon>Sordariomycetes</taxon>
        <taxon>Sordariomycetidae</taxon>
        <taxon>Ophiostomatales</taxon>
        <taxon>Ophiostomataceae</taxon>
        <taxon>Sporothrix</taxon>
    </lineage>
</organism>
<dbReference type="Pfam" id="PF04715">
    <property type="entry name" value="Anth_synt_I_N"/>
    <property type="match status" value="1"/>
</dbReference>
<evidence type="ECO:0000259" key="1">
    <source>
        <dbReference type="Pfam" id="PF00425"/>
    </source>
</evidence>
<protein>
    <submittedName>
        <fullName evidence="3">Anthranilate synthase component 1</fullName>
        <ecNumber evidence="3">4.1.3.27</ecNumber>
    </submittedName>
</protein>
<feature type="domain" description="Anthranilate synthase component I N-terminal" evidence="2">
    <location>
        <begin position="55"/>
        <end position="183"/>
    </location>
</feature>
<feature type="domain" description="Chorismate-utilising enzyme C-terminal" evidence="1">
    <location>
        <begin position="254"/>
        <end position="517"/>
    </location>
</feature>
<dbReference type="EMBL" id="JAWCUI010000007">
    <property type="protein sequence ID" value="KAL1901409.1"/>
    <property type="molecule type" value="Genomic_DNA"/>
</dbReference>
<dbReference type="InterPro" id="IPR019999">
    <property type="entry name" value="Anth_synth_I-like"/>
</dbReference>
<evidence type="ECO:0000313" key="3">
    <source>
        <dbReference type="EMBL" id="KAL1901409.1"/>
    </source>
</evidence>
<reference evidence="3 4" key="1">
    <citation type="journal article" date="2024" name="IMA Fungus">
        <title>IMA Genome - F19 : A genome assembly and annotation guide to empower mycologists, including annotated draft genome sequences of Ceratocystis pirilliformis, Diaporthe australafricana, Fusarium ophioides, Paecilomyces lecythidis, and Sporothrix stenoceras.</title>
        <authorList>
            <person name="Aylward J."/>
            <person name="Wilson A.M."/>
            <person name="Visagie C.M."/>
            <person name="Spraker J."/>
            <person name="Barnes I."/>
            <person name="Buitendag C."/>
            <person name="Ceriani C."/>
            <person name="Del Mar Angel L."/>
            <person name="du Plessis D."/>
            <person name="Fuchs T."/>
            <person name="Gasser K."/>
            <person name="Kramer D."/>
            <person name="Li W."/>
            <person name="Munsamy K."/>
            <person name="Piso A."/>
            <person name="Price J.L."/>
            <person name="Sonnekus B."/>
            <person name="Thomas C."/>
            <person name="van der Nest A."/>
            <person name="van Dijk A."/>
            <person name="van Heerden A."/>
            <person name="van Vuuren N."/>
            <person name="Yilmaz N."/>
            <person name="Duong T.A."/>
            <person name="van der Merwe N.A."/>
            <person name="Wingfield M.J."/>
            <person name="Wingfield B.D."/>
        </authorList>
    </citation>
    <scope>NUCLEOTIDE SEQUENCE [LARGE SCALE GENOMIC DNA]</scope>
    <source>
        <strain evidence="3 4">CMW 5346</strain>
    </source>
</reference>
<sequence>MAAMDGPDVIVPSLETVKSVLAGVTQTAKAEAAKGSASSYKRPNLVPVYGQISSDLITPSAAYLKVSEHSKSKYSFLFESAATERVGRYSFVAAGPRKVIETGPGFGEASDPLPALEAELARFSVAHVPGVQLPPLAGGAVGYVSYDCVRYFEPKTAREMKDVLKIPESQFCFYDTIVAFDRFFGIIKVITYLNVEPTGEGETYDDAAIEAEYRRATGVINELIDVLNGPETPLPEQKPVELGREYTSNVGQGGYMNHVTELKKHIVKGDIIQAVPSQRFARPTDLHPFNIYRHLRTVNPSPYLFYVNCGGRFQIVGASPELLVKAEAGRIITHPIAGTVKRGKTPEEDEALAEELRQSLKDRAEHVMLCDLARNDVTRVCDPRETRVDRLMVVEKFSHVQHLVSQVSGVLRPECTRFDAFRSIFPAGTVSGAPKVRAMELIAELEGEKRGVYAGAVGYFGYNSVAADGVTTVDGGMDTCIALRTMVVADGVAYLQAGGGIVFDSDEYDEWMETMNKLGANMHCITSAEQLYARRQSKQNGSVP</sequence>
<dbReference type="InterPro" id="IPR006805">
    <property type="entry name" value="Anth_synth_I_N"/>
</dbReference>
<gene>
    <name evidence="3" type="primary">TRP2</name>
    <name evidence="3" type="ORF">Sste5346_001814</name>
</gene>
<dbReference type="Gene3D" id="3.60.120.10">
    <property type="entry name" value="Anthranilate synthase"/>
    <property type="match status" value="1"/>
</dbReference>
<keyword evidence="4" id="KW-1185">Reference proteome</keyword>
<dbReference type="EC" id="4.1.3.27" evidence="3"/>
<evidence type="ECO:0000259" key="2">
    <source>
        <dbReference type="Pfam" id="PF04715"/>
    </source>
</evidence>
<dbReference type="PANTHER" id="PTHR11236">
    <property type="entry name" value="AMINOBENZOATE/ANTHRANILATE SYNTHASE"/>
    <property type="match status" value="1"/>
</dbReference>
<name>A0ABR3ZMN8_9PEZI</name>
<dbReference type="PRINTS" id="PR00095">
    <property type="entry name" value="ANTSNTHASEI"/>
</dbReference>
<dbReference type="PANTHER" id="PTHR11236:SF9">
    <property type="entry name" value="ANTHRANILATE SYNTHASE COMPONENT 1"/>
    <property type="match status" value="1"/>
</dbReference>
<comment type="caution">
    <text evidence="3">The sequence shown here is derived from an EMBL/GenBank/DDBJ whole genome shotgun (WGS) entry which is preliminary data.</text>
</comment>
<dbReference type="SUPFAM" id="SSF56322">
    <property type="entry name" value="ADC synthase"/>
    <property type="match status" value="1"/>
</dbReference>
<proteinExistence type="predicted"/>
<accession>A0ABR3ZMN8</accession>
<evidence type="ECO:0000313" key="4">
    <source>
        <dbReference type="Proteomes" id="UP001583186"/>
    </source>
</evidence>